<proteinExistence type="predicted"/>
<evidence type="ECO:0000313" key="1">
    <source>
        <dbReference type="EMBL" id="KAJ6823943.1"/>
    </source>
</evidence>
<evidence type="ECO:0000313" key="2">
    <source>
        <dbReference type="Proteomes" id="UP001140949"/>
    </source>
</evidence>
<sequence>MSATTILSQDVVKQLSVLIEQVDESLKRTLEKLKSFAARHILQAESIICGHMKITSYMEKRTSEDELEKNQLDNKLVDSQNKIDELNYDLAQEMTMTDKCVQLDLEKDELLYQVLTLQKKVSCLSSFSMARENENSRKELDKAKVKLRDTDSKLRNIM</sequence>
<dbReference type="Proteomes" id="UP001140949">
    <property type="component" value="Unassembled WGS sequence"/>
</dbReference>
<name>A0AAX6G659_IRIPA</name>
<comment type="caution">
    <text evidence="1">The sequence shown here is derived from an EMBL/GenBank/DDBJ whole genome shotgun (WGS) entry which is preliminary data.</text>
</comment>
<protein>
    <submittedName>
        <fullName evidence="1">Kinesin-like protein KIN-7I isoform X2</fullName>
    </submittedName>
</protein>
<keyword evidence="2" id="KW-1185">Reference proteome</keyword>
<dbReference type="AlphaFoldDB" id="A0AAX6G659"/>
<reference evidence="1" key="2">
    <citation type="submission" date="2023-04" db="EMBL/GenBank/DDBJ databases">
        <authorList>
            <person name="Bruccoleri R.E."/>
            <person name="Oakeley E.J."/>
            <person name="Faust A.-M."/>
            <person name="Dessus-Babus S."/>
            <person name="Altorfer M."/>
            <person name="Burckhardt D."/>
            <person name="Oertli M."/>
            <person name="Naumann U."/>
            <person name="Petersen F."/>
            <person name="Wong J."/>
        </authorList>
    </citation>
    <scope>NUCLEOTIDE SEQUENCE</scope>
    <source>
        <strain evidence="1">GSM-AAB239-AS_SAM_17_03QT</strain>
        <tissue evidence="1">Leaf</tissue>
    </source>
</reference>
<gene>
    <name evidence="1" type="ORF">M6B38_128290</name>
</gene>
<dbReference type="EMBL" id="JANAVB010022596">
    <property type="protein sequence ID" value="KAJ6823943.1"/>
    <property type="molecule type" value="Genomic_DNA"/>
</dbReference>
<accession>A0AAX6G659</accession>
<organism evidence="1 2">
    <name type="scientific">Iris pallida</name>
    <name type="common">Sweet iris</name>
    <dbReference type="NCBI Taxonomy" id="29817"/>
    <lineage>
        <taxon>Eukaryota</taxon>
        <taxon>Viridiplantae</taxon>
        <taxon>Streptophyta</taxon>
        <taxon>Embryophyta</taxon>
        <taxon>Tracheophyta</taxon>
        <taxon>Spermatophyta</taxon>
        <taxon>Magnoliopsida</taxon>
        <taxon>Liliopsida</taxon>
        <taxon>Asparagales</taxon>
        <taxon>Iridaceae</taxon>
        <taxon>Iridoideae</taxon>
        <taxon>Irideae</taxon>
        <taxon>Iris</taxon>
    </lineage>
</organism>
<reference evidence="1" key="1">
    <citation type="journal article" date="2023" name="GigaByte">
        <title>Genome assembly of the bearded iris, Iris pallida Lam.</title>
        <authorList>
            <person name="Bruccoleri R.E."/>
            <person name="Oakeley E.J."/>
            <person name="Faust A.M.E."/>
            <person name="Altorfer M."/>
            <person name="Dessus-Babus S."/>
            <person name="Burckhardt D."/>
            <person name="Oertli M."/>
            <person name="Naumann U."/>
            <person name="Petersen F."/>
            <person name="Wong J."/>
        </authorList>
    </citation>
    <scope>NUCLEOTIDE SEQUENCE</scope>
    <source>
        <strain evidence="1">GSM-AAB239-AS_SAM_17_03QT</strain>
    </source>
</reference>